<dbReference type="GO" id="GO:0016020">
    <property type="term" value="C:membrane"/>
    <property type="evidence" value="ECO:0007669"/>
    <property type="project" value="UniProtKB-SubCell"/>
</dbReference>
<dbReference type="GO" id="GO:0038023">
    <property type="term" value="F:signaling receptor activity"/>
    <property type="evidence" value="ECO:0007669"/>
    <property type="project" value="TreeGrafter"/>
</dbReference>
<feature type="binding site" evidence="6">
    <location>
        <position position="102"/>
    </location>
    <ligand>
        <name>Zn(2+)</name>
        <dbReference type="ChEBI" id="CHEBI:29105"/>
    </ligand>
</feature>
<evidence type="ECO:0000256" key="3">
    <source>
        <dbReference type="ARBA" id="ARBA00022692"/>
    </source>
</evidence>
<dbReference type="CTD" id="79957"/>
<evidence type="ECO:0000313" key="9">
    <source>
        <dbReference type="Proteomes" id="UP000695026"/>
    </source>
</evidence>
<keyword evidence="3 8" id="KW-0812">Transmembrane</keyword>
<dbReference type="InterPro" id="IPR004254">
    <property type="entry name" value="AdipoR/HlyIII-related"/>
</dbReference>
<evidence type="ECO:0000256" key="1">
    <source>
        <dbReference type="ARBA" id="ARBA00004141"/>
    </source>
</evidence>
<dbReference type="RefSeq" id="XP_025028606.1">
    <property type="nucleotide sequence ID" value="XM_025172838.1"/>
</dbReference>
<dbReference type="GO" id="GO:0046872">
    <property type="term" value="F:metal ion binding"/>
    <property type="evidence" value="ECO:0007669"/>
    <property type="project" value="UniProtKB-KW"/>
</dbReference>
<feature type="region of interest" description="Disordered" evidence="7">
    <location>
        <begin position="265"/>
        <end position="301"/>
    </location>
</feature>
<comment type="subcellular location">
    <subcellularLocation>
        <location evidence="1">Membrane</location>
        <topology evidence="1">Multi-pass membrane protein</topology>
    </subcellularLocation>
</comment>
<dbReference type="Proteomes" id="UP000695026">
    <property type="component" value="Unplaced"/>
</dbReference>
<keyword evidence="4 8" id="KW-1133">Transmembrane helix</keyword>
<dbReference type="PANTHER" id="PTHR20855:SF39">
    <property type="entry name" value="MEMBRANE PROGESTIN RECEPTOR DELTA"/>
    <property type="match status" value="1"/>
</dbReference>
<dbReference type="Pfam" id="PF03006">
    <property type="entry name" value="HlyIII"/>
    <property type="match status" value="1"/>
</dbReference>
<dbReference type="OrthoDB" id="529367at2759"/>
<name>A0A9F5JAH4_PYTBI</name>
<gene>
    <name evidence="10" type="primary">PAQR6</name>
</gene>
<protein>
    <submittedName>
        <fullName evidence="10">Membrane progestin receptor delta isoform X1</fullName>
    </submittedName>
</protein>
<keyword evidence="5 8" id="KW-0472">Membrane</keyword>
<evidence type="ECO:0000256" key="5">
    <source>
        <dbReference type="ARBA" id="ARBA00023136"/>
    </source>
</evidence>
<evidence type="ECO:0000313" key="10">
    <source>
        <dbReference type="RefSeq" id="XP_025028606.1"/>
    </source>
</evidence>
<reference evidence="10" key="1">
    <citation type="submission" date="2025-08" db="UniProtKB">
        <authorList>
            <consortium name="RefSeq"/>
        </authorList>
    </citation>
    <scope>IDENTIFICATION</scope>
    <source>
        <tissue evidence="10">Liver</tissue>
    </source>
</reference>
<proteinExistence type="inferred from homology"/>
<sequence>MLTIKLPQIFRVHQVPRIFWEEGIMSGYRHPKSSALDCILSSFQLNNETVNIWTHFLPTWYFLWRLVMLSYCLDFWSDAYSWPFLAYMTLVCLYPFTSSCAHTFSTMSTHARHICYFLDYNALSLYSLGSWSWSGPAGARPSGQPPSSTRSSSTTSRCSSGFCSVLATIAHGMTLWPVTSITSPLPCSPASSLRRTCQNGWLPVALISLVIATSCFTSALWLALISSWKQFWGTCTLAGPGSASTPHRPCSPAPLPSWVPPCWGTSSSSQRSPRPSSACRPPSGSSRATSRSGRGTRTSRLPGDTAVALLNCGDSQLAGDTFVPQDCVCMEEKRTLVKKGVPHVTIPPEPEHLKLVVRLGVSPHQCLLFGTGCKIGQLCVPLHSPLQILAKQKKHGLKRCLGLSEFLNSGWCSSSLSSARVQEFKAKVRGSTG</sequence>
<keyword evidence="9" id="KW-1185">Reference proteome</keyword>
<accession>A0A9F5JAH4</accession>
<feature type="transmembrane region" description="Helical" evidence="8">
    <location>
        <begin position="201"/>
        <end position="224"/>
    </location>
</feature>
<evidence type="ECO:0000256" key="4">
    <source>
        <dbReference type="ARBA" id="ARBA00022989"/>
    </source>
</evidence>
<comment type="similarity">
    <text evidence="2">Belongs to the ADIPOR family.</text>
</comment>
<organism evidence="9 10">
    <name type="scientific">Python bivittatus</name>
    <name type="common">Burmese python</name>
    <name type="synonym">Python molurus bivittatus</name>
    <dbReference type="NCBI Taxonomy" id="176946"/>
    <lineage>
        <taxon>Eukaryota</taxon>
        <taxon>Metazoa</taxon>
        <taxon>Chordata</taxon>
        <taxon>Craniata</taxon>
        <taxon>Vertebrata</taxon>
        <taxon>Euteleostomi</taxon>
        <taxon>Lepidosauria</taxon>
        <taxon>Squamata</taxon>
        <taxon>Bifurcata</taxon>
        <taxon>Unidentata</taxon>
        <taxon>Episquamata</taxon>
        <taxon>Toxicofera</taxon>
        <taxon>Serpentes</taxon>
        <taxon>Henophidia</taxon>
        <taxon>Pythonidae</taxon>
        <taxon>Python</taxon>
    </lineage>
</organism>
<evidence type="ECO:0000256" key="2">
    <source>
        <dbReference type="ARBA" id="ARBA00007018"/>
    </source>
</evidence>
<keyword evidence="6" id="KW-0862">Zinc</keyword>
<dbReference type="AlphaFoldDB" id="A0A9F5JAH4"/>
<keyword evidence="10" id="KW-0675">Receptor</keyword>
<dbReference type="GeneID" id="103061386"/>
<evidence type="ECO:0000256" key="6">
    <source>
        <dbReference type="PIRSR" id="PIRSR604254-1"/>
    </source>
</evidence>
<feature type="compositionally biased region" description="Low complexity" evidence="7">
    <location>
        <begin position="266"/>
        <end position="301"/>
    </location>
</feature>
<dbReference type="PANTHER" id="PTHR20855">
    <property type="entry name" value="ADIPOR/PROGESTIN RECEPTOR-RELATED"/>
    <property type="match status" value="1"/>
</dbReference>
<keyword evidence="6" id="KW-0479">Metal-binding</keyword>
<evidence type="ECO:0000256" key="8">
    <source>
        <dbReference type="SAM" id="Phobius"/>
    </source>
</evidence>
<evidence type="ECO:0000256" key="7">
    <source>
        <dbReference type="SAM" id="MobiDB-lite"/>
    </source>
</evidence>